<dbReference type="Proteomes" id="UP001233999">
    <property type="component" value="Unassembled WGS sequence"/>
</dbReference>
<keyword evidence="8" id="KW-0812">Transmembrane</keyword>
<keyword evidence="12" id="KW-0333">Golgi apparatus</keyword>
<evidence type="ECO:0000256" key="20">
    <source>
        <dbReference type="ARBA" id="ARBA00047852"/>
    </source>
</evidence>
<sequence length="351" mass="41558">MTNVQCSLYITILKTMHLLGKFIVQEFILHLLVINLKKISNIYNVCLATQSSLERLYSLVEVTDHWKASVSVSVFIGGSDFPLLKSYISYLRHCFPRIRDYVTFHLAFSPDHPPIEDDFTFILNQNCANLKKCSKNWCNTELKRLRNGKRKFYIDIIPSYGITERLDEFLETVQCEKLCAYVIPVYEIDDKVIFPEDKSMLVNYTKHGLARPFHDKIYKLAQASTDYKRWEENDDHENDFIYVSHTAKYKDTYEPFFVVLDTAPLYDERFIGYGCTRNTQAYEMNAAGYEFQVLSPVFACHWHFQTLKEDYYPWRNKQLRVNYKKVSQFKSEIKARYPTEKNKETKPKEEK</sequence>
<evidence type="ECO:0000256" key="4">
    <source>
        <dbReference type="ARBA" id="ARBA00008539"/>
    </source>
</evidence>
<evidence type="ECO:0000256" key="16">
    <source>
        <dbReference type="ARBA" id="ARBA00030723"/>
    </source>
</evidence>
<keyword evidence="15" id="KW-0464">Manganese</keyword>
<comment type="cofactor">
    <cofactor evidence="1">
        <name>Mn(2+)</name>
        <dbReference type="ChEBI" id="CHEBI:29035"/>
    </cofactor>
</comment>
<keyword evidence="7" id="KW-0808">Transferase</keyword>
<dbReference type="GO" id="GO:0035269">
    <property type="term" value="P:protein O-linked glycosylation via mannose"/>
    <property type="evidence" value="ECO:0007669"/>
    <property type="project" value="TreeGrafter"/>
</dbReference>
<feature type="non-terminal residue" evidence="21">
    <location>
        <position position="1"/>
    </location>
</feature>
<protein>
    <recommendedName>
        <fullName evidence="5">Beta-1,4-glucuronyltransferase 1</fullName>
    </recommendedName>
    <alternativeName>
        <fullName evidence="16">I-beta-1,3-N-acetylglucosaminyltransferase</fullName>
    </alternativeName>
    <alternativeName>
        <fullName evidence="19">N-acetyllactosaminide beta-1,3-N-acetylglucosaminyltransferase</fullName>
    </alternativeName>
    <alternativeName>
        <fullName evidence="17">Poly-N-acetyllactosamine extension enzyme</fullName>
    </alternativeName>
    <alternativeName>
        <fullName evidence="18">UDP-GlcNAc:betaGal beta-1,3-N-acetylglucosaminyltransferase 1</fullName>
    </alternativeName>
</protein>
<dbReference type="GO" id="GO:0046872">
    <property type="term" value="F:metal ion binding"/>
    <property type="evidence" value="ECO:0007669"/>
    <property type="project" value="UniProtKB-KW"/>
</dbReference>
<keyword evidence="14" id="KW-0325">Glycoprotein</keyword>
<comment type="caution">
    <text evidence="21">The sequence shown here is derived from an EMBL/GenBank/DDBJ whole genome shotgun (WGS) entry which is preliminary data.</text>
</comment>
<evidence type="ECO:0000256" key="14">
    <source>
        <dbReference type="ARBA" id="ARBA00023180"/>
    </source>
</evidence>
<accession>A0AAD8ET33</accession>
<organism evidence="21 22">
    <name type="scientific">Diploptera punctata</name>
    <name type="common">Pacific beetle cockroach</name>
    <dbReference type="NCBI Taxonomy" id="6984"/>
    <lineage>
        <taxon>Eukaryota</taxon>
        <taxon>Metazoa</taxon>
        <taxon>Ecdysozoa</taxon>
        <taxon>Arthropoda</taxon>
        <taxon>Hexapoda</taxon>
        <taxon>Insecta</taxon>
        <taxon>Pterygota</taxon>
        <taxon>Neoptera</taxon>
        <taxon>Polyneoptera</taxon>
        <taxon>Dictyoptera</taxon>
        <taxon>Blattodea</taxon>
        <taxon>Blaberoidea</taxon>
        <taxon>Blaberidae</taxon>
        <taxon>Diplopterinae</taxon>
        <taxon>Diploptera</taxon>
    </lineage>
</organism>
<evidence type="ECO:0000256" key="11">
    <source>
        <dbReference type="ARBA" id="ARBA00022989"/>
    </source>
</evidence>
<evidence type="ECO:0000256" key="17">
    <source>
        <dbReference type="ARBA" id="ARBA00032175"/>
    </source>
</evidence>
<reference evidence="21" key="1">
    <citation type="journal article" date="2023" name="IScience">
        <title>Live-bearing cockroach genome reveals convergent evolutionary mechanisms linked to viviparity in insects and beyond.</title>
        <authorList>
            <person name="Fouks B."/>
            <person name="Harrison M.C."/>
            <person name="Mikhailova A.A."/>
            <person name="Marchal E."/>
            <person name="English S."/>
            <person name="Carruthers M."/>
            <person name="Jennings E.C."/>
            <person name="Chiamaka E.L."/>
            <person name="Frigard R.A."/>
            <person name="Pippel M."/>
            <person name="Attardo G.M."/>
            <person name="Benoit J.B."/>
            <person name="Bornberg-Bauer E."/>
            <person name="Tobe S.S."/>
        </authorList>
    </citation>
    <scope>NUCLEOTIDE SEQUENCE</scope>
    <source>
        <strain evidence="21">Stay&amp;Tobe</strain>
    </source>
</reference>
<dbReference type="EMBL" id="JASPKZ010000037">
    <property type="protein sequence ID" value="KAJ9601079.1"/>
    <property type="molecule type" value="Genomic_DNA"/>
</dbReference>
<evidence type="ECO:0000256" key="13">
    <source>
        <dbReference type="ARBA" id="ARBA00023136"/>
    </source>
</evidence>
<evidence type="ECO:0000256" key="6">
    <source>
        <dbReference type="ARBA" id="ARBA00022676"/>
    </source>
</evidence>
<evidence type="ECO:0000256" key="3">
    <source>
        <dbReference type="ARBA" id="ARBA00004922"/>
    </source>
</evidence>
<evidence type="ECO:0000256" key="7">
    <source>
        <dbReference type="ARBA" id="ARBA00022679"/>
    </source>
</evidence>
<comment type="subcellular location">
    <subcellularLocation>
        <location evidence="2">Golgi apparatus membrane</location>
        <topology evidence="2">Single-pass type II membrane protein</topology>
    </subcellularLocation>
</comment>
<evidence type="ECO:0000256" key="8">
    <source>
        <dbReference type="ARBA" id="ARBA00022692"/>
    </source>
</evidence>
<dbReference type="Pfam" id="PF13896">
    <property type="entry name" value="Glyco_transf_49"/>
    <property type="match status" value="2"/>
</dbReference>
<evidence type="ECO:0000313" key="21">
    <source>
        <dbReference type="EMBL" id="KAJ9601079.1"/>
    </source>
</evidence>
<evidence type="ECO:0000256" key="2">
    <source>
        <dbReference type="ARBA" id="ARBA00004323"/>
    </source>
</evidence>
<dbReference type="GO" id="GO:0015020">
    <property type="term" value="F:glucuronosyltransferase activity"/>
    <property type="evidence" value="ECO:0007669"/>
    <property type="project" value="InterPro"/>
</dbReference>
<name>A0AAD8ET33_DIPPU</name>
<keyword evidence="13" id="KW-0472">Membrane</keyword>
<keyword evidence="6" id="KW-0328">Glycosyltransferase</keyword>
<keyword evidence="9" id="KW-0479">Metal-binding</keyword>
<comment type="catalytic activity">
    <reaction evidence="20">
        <text>3-O-[beta-D-Xyl-(1-&gt;4)-Rib-ol-P-Rib-ol-P-3-beta-D-GalNAc-(1-&gt;3)-beta-D-GlcNAc-(1-&gt;4)-(O-6-P-alpha-D-Man)]-Thr-[protein] + UDP-alpha-D-glucuronate = 3-O-[beta-D-GlcA-(1-&gt;3)-beta-D-Xyl-(1-&gt;4)-Rib-ol-P-Rib-ol-P-3-beta-D-GalNAc-(1-&gt;3)-beta-D-GlcNAc-(1-&gt;4)-(O-6-P-alpha-D-Man)]-Thr-[protein] + UDP + H(+)</text>
        <dbReference type="Rhea" id="RHEA:46860"/>
        <dbReference type="Rhea" id="RHEA-COMP:15023"/>
        <dbReference type="Rhea" id="RHEA-COMP:17482"/>
        <dbReference type="ChEBI" id="CHEBI:15378"/>
        <dbReference type="ChEBI" id="CHEBI:58052"/>
        <dbReference type="ChEBI" id="CHEBI:58223"/>
        <dbReference type="ChEBI" id="CHEBI:142405"/>
        <dbReference type="ChEBI" id="CHEBI:177336"/>
    </reaction>
</comment>
<dbReference type="PANTHER" id="PTHR46420:SF1">
    <property type="entry name" value="BETA-1,4-GLUCURONYLTRANSFERASE 1"/>
    <property type="match status" value="1"/>
</dbReference>
<comment type="similarity">
    <text evidence="4">Belongs to the glycosyltransferase 49 family.</text>
</comment>
<keyword evidence="11" id="KW-1133">Transmembrane helix</keyword>
<evidence type="ECO:0000256" key="5">
    <source>
        <dbReference type="ARBA" id="ARBA00017962"/>
    </source>
</evidence>
<proteinExistence type="inferred from homology"/>
<dbReference type="InterPro" id="IPR043189">
    <property type="entry name" value="B4GAT1"/>
</dbReference>
<evidence type="ECO:0000313" key="22">
    <source>
        <dbReference type="Proteomes" id="UP001233999"/>
    </source>
</evidence>
<dbReference type="AlphaFoldDB" id="A0AAD8ET33"/>
<evidence type="ECO:0000256" key="10">
    <source>
        <dbReference type="ARBA" id="ARBA00022968"/>
    </source>
</evidence>
<evidence type="ECO:0000256" key="19">
    <source>
        <dbReference type="ARBA" id="ARBA00033291"/>
    </source>
</evidence>
<evidence type="ECO:0000256" key="1">
    <source>
        <dbReference type="ARBA" id="ARBA00001936"/>
    </source>
</evidence>
<reference evidence="21" key="2">
    <citation type="submission" date="2023-05" db="EMBL/GenBank/DDBJ databases">
        <authorList>
            <person name="Fouks B."/>
        </authorList>
    </citation>
    <scope>NUCLEOTIDE SEQUENCE</scope>
    <source>
        <strain evidence="21">Stay&amp;Tobe</strain>
        <tissue evidence="21">Testes</tissue>
    </source>
</reference>
<evidence type="ECO:0000256" key="9">
    <source>
        <dbReference type="ARBA" id="ARBA00022723"/>
    </source>
</evidence>
<evidence type="ECO:0000256" key="12">
    <source>
        <dbReference type="ARBA" id="ARBA00023034"/>
    </source>
</evidence>
<comment type="pathway">
    <text evidence="3">Protein modification; protein glycosylation.</text>
</comment>
<evidence type="ECO:0000256" key="18">
    <source>
        <dbReference type="ARBA" id="ARBA00032181"/>
    </source>
</evidence>
<dbReference type="GO" id="GO:0000139">
    <property type="term" value="C:Golgi membrane"/>
    <property type="evidence" value="ECO:0007669"/>
    <property type="project" value="UniProtKB-SubCell"/>
</dbReference>
<dbReference type="PANTHER" id="PTHR46420">
    <property type="entry name" value="BETA-1,4-GLUCURONYLTRANSFERASE 1"/>
    <property type="match status" value="1"/>
</dbReference>
<keyword evidence="22" id="KW-1185">Reference proteome</keyword>
<gene>
    <name evidence="21" type="ORF">L9F63_000814</name>
</gene>
<keyword evidence="10" id="KW-0735">Signal-anchor</keyword>
<evidence type="ECO:0000256" key="15">
    <source>
        <dbReference type="ARBA" id="ARBA00023211"/>
    </source>
</evidence>